<dbReference type="KEGG" id="grc:GI584_07055"/>
<feature type="transmembrane region" description="Helical" evidence="8">
    <location>
        <begin position="59"/>
        <end position="80"/>
    </location>
</feature>
<feature type="transmembrane region" description="Helical" evidence="8">
    <location>
        <begin position="257"/>
        <end position="274"/>
    </location>
</feature>
<evidence type="ECO:0000256" key="5">
    <source>
        <dbReference type="ARBA" id="ARBA00022692"/>
    </source>
</evidence>
<keyword evidence="3" id="KW-0474">Menaquinone biosynthesis</keyword>
<evidence type="ECO:0000313" key="9">
    <source>
        <dbReference type="EMBL" id="QGH33791.1"/>
    </source>
</evidence>
<evidence type="ECO:0000256" key="8">
    <source>
        <dbReference type="SAM" id="Phobius"/>
    </source>
</evidence>
<evidence type="ECO:0008006" key="11">
    <source>
        <dbReference type="Google" id="ProtNLM"/>
    </source>
</evidence>
<feature type="transmembrane region" description="Helical" evidence="8">
    <location>
        <begin position="128"/>
        <end position="148"/>
    </location>
</feature>
<feature type="transmembrane region" description="Helical" evidence="8">
    <location>
        <begin position="192"/>
        <end position="210"/>
    </location>
</feature>
<feature type="transmembrane region" description="Helical" evidence="8">
    <location>
        <begin position="101"/>
        <end position="122"/>
    </location>
</feature>
<evidence type="ECO:0000256" key="6">
    <source>
        <dbReference type="ARBA" id="ARBA00022989"/>
    </source>
</evidence>
<comment type="pathway">
    <text evidence="2">Quinol/quinone metabolism; menaquinone biosynthesis.</text>
</comment>
<dbReference type="InterPro" id="IPR026046">
    <property type="entry name" value="UBIAD1"/>
</dbReference>
<dbReference type="InterPro" id="IPR000537">
    <property type="entry name" value="UbiA_prenyltransferase"/>
</dbReference>
<dbReference type="PIRSF" id="PIRSF005355">
    <property type="entry name" value="UBIAD1"/>
    <property type="match status" value="1"/>
</dbReference>
<comment type="subcellular location">
    <subcellularLocation>
        <location evidence="1">Membrane</location>
        <topology evidence="1">Multi-pass membrane protein</topology>
    </subcellularLocation>
</comment>
<dbReference type="EMBL" id="CP045915">
    <property type="protein sequence ID" value="QGH33791.1"/>
    <property type="molecule type" value="Genomic_DNA"/>
</dbReference>
<dbReference type="AlphaFoldDB" id="A0A5Q2TI10"/>
<proteinExistence type="predicted"/>
<dbReference type="PANTHER" id="PTHR13929:SF0">
    <property type="entry name" value="UBIA PRENYLTRANSFERASE DOMAIN-CONTAINING PROTEIN 1"/>
    <property type="match status" value="1"/>
</dbReference>
<evidence type="ECO:0000256" key="2">
    <source>
        <dbReference type="ARBA" id="ARBA00004863"/>
    </source>
</evidence>
<keyword evidence="4" id="KW-0808">Transferase</keyword>
<dbReference type="GO" id="GO:0042371">
    <property type="term" value="P:vitamin K biosynthetic process"/>
    <property type="evidence" value="ECO:0007669"/>
    <property type="project" value="TreeGrafter"/>
</dbReference>
<sequence length="307" mass="34513">MDKYIDLFGYRQLKYTYEFKGSWWKIIRPPTLTGSIMPMIYGTLIASGGQWQTIRYEHFLLFLFIGVMVQMAVNMLNDYFDFLKGQEEGKWSETSRSQIGVTPYLQQVPFVFIGLVVVFSSLTLWLSIQTSLMIIVIGVAGLVLGYFYSAGRRSLSTLGLGEIAATFSLGWFPIMIASYIQTGSVTGETLLLALPFCFLIASMILTNNTRDIDKDQSTRQTIAIRLGHLKAYWLLVCIIIAAYTSVFVLMFLGLLPFLTSIVVLALPSALSLFRHMHPKSNTLKKGMQQAAVHHFIFSLLVIIGLIV</sequence>
<accession>A0A5Q2TI10</accession>
<name>A0A5Q2TI10_9BACI</name>
<reference evidence="9 10" key="1">
    <citation type="submission" date="2019-11" db="EMBL/GenBank/DDBJ databases">
        <title>Gracilibacillus salitolerans sp. nov., a moderate halophile isolated from a saline soil in northwest China.</title>
        <authorList>
            <person name="Gan L."/>
        </authorList>
    </citation>
    <scope>NUCLEOTIDE SEQUENCE [LARGE SCALE GENOMIC DNA]</scope>
    <source>
        <strain evidence="9 10">SCU50</strain>
    </source>
</reference>
<evidence type="ECO:0000256" key="3">
    <source>
        <dbReference type="ARBA" id="ARBA00022428"/>
    </source>
</evidence>
<feature type="transmembrane region" description="Helical" evidence="8">
    <location>
        <begin position="286"/>
        <end position="306"/>
    </location>
</feature>
<protein>
    <recommendedName>
        <fullName evidence="11">1,4-dihydroxy-2-naphthoate octaprenyltransferase</fullName>
    </recommendedName>
</protein>
<dbReference type="UniPathway" id="UPA00079"/>
<keyword evidence="5 8" id="KW-0812">Transmembrane</keyword>
<dbReference type="Proteomes" id="UP000339690">
    <property type="component" value="Chromosome"/>
</dbReference>
<feature type="transmembrane region" description="Helical" evidence="8">
    <location>
        <begin position="160"/>
        <end position="180"/>
    </location>
</feature>
<dbReference type="GO" id="GO:0016020">
    <property type="term" value="C:membrane"/>
    <property type="evidence" value="ECO:0007669"/>
    <property type="project" value="UniProtKB-SubCell"/>
</dbReference>
<evidence type="ECO:0000313" key="10">
    <source>
        <dbReference type="Proteomes" id="UP000339690"/>
    </source>
</evidence>
<evidence type="ECO:0000256" key="1">
    <source>
        <dbReference type="ARBA" id="ARBA00004141"/>
    </source>
</evidence>
<dbReference type="GO" id="GO:0009234">
    <property type="term" value="P:menaquinone biosynthetic process"/>
    <property type="evidence" value="ECO:0007669"/>
    <property type="project" value="UniProtKB-UniPathway"/>
</dbReference>
<dbReference type="PANTHER" id="PTHR13929">
    <property type="entry name" value="1,4-DIHYDROXY-2-NAPHTHOATE OCTAPRENYLTRANSFERASE"/>
    <property type="match status" value="1"/>
</dbReference>
<feature type="transmembrane region" description="Helical" evidence="8">
    <location>
        <begin position="231"/>
        <end position="251"/>
    </location>
</feature>
<evidence type="ECO:0000256" key="4">
    <source>
        <dbReference type="ARBA" id="ARBA00022679"/>
    </source>
</evidence>
<keyword evidence="10" id="KW-1185">Reference proteome</keyword>
<dbReference type="InterPro" id="IPR044878">
    <property type="entry name" value="UbiA_sf"/>
</dbReference>
<dbReference type="GO" id="GO:0004659">
    <property type="term" value="F:prenyltransferase activity"/>
    <property type="evidence" value="ECO:0007669"/>
    <property type="project" value="InterPro"/>
</dbReference>
<keyword evidence="7 8" id="KW-0472">Membrane</keyword>
<dbReference type="Gene3D" id="1.10.357.140">
    <property type="entry name" value="UbiA prenyltransferase"/>
    <property type="match status" value="1"/>
</dbReference>
<dbReference type="CDD" id="cd13962">
    <property type="entry name" value="PT_UbiA_UBIAD1"/>
    <property type="match status" value="1"/>
</dbReference>
<organism evidence="9 10">
    <name type="scientific">Gracilibacillus salitolerans</name>
    <dbReference type="NCBI Taxonomy" id="2663022"/>
    <lineage>
        <taxon>Bacteria</taxon>
        <taxon>Bacillati</taxon>
        <taxon>Bacillota</taxon>
        <taxon>Bacilli</taxon>
        <taxon>Bacillales</taxon>
        <taxon>Bacillaceae</taxon>
        <taxon>Gracilibacillus</taxon>
    </lineage>
</organism>
<evidence type="ECO:0000256" key="7">
    <source>
        <dbReference type="ARBA" id="ARBA00023136"/>
    </source>
</evidence>
<keyword evidence="6 8" id="KW-1133">Transmembrane helix</keyword>
<dbReference type="RefSeq" id="WP_100361343.1">
    <property type="nucleotide sequence ID" value="NZ_CP045915.1"/>
</dbReference>
<gene>
    <name evidence="9" type="ORF">GI584_07055</name>
</gene>
<dbReference type="Pfam" id="PF01040">
    <property type="entry name" value="UbiA"/>
    <property type="match status" value="1"/>
</dbReference>